<evidence type="ECO:0000259" key="4">
    <source>
        <dbReference type="PROSITE" id="PS50041"/>
    </source>
</evidence>
<dbReference type="KEGG" id="muo:115457565"/>
<reference evidence="6" key="1">
    <citation type="submission" date="2025-08" db="UniProtKB">
        <authorList>
            <consortium name="RefSeq"/>
        </authorList>
    </citation>
    <scope>IDENTIFICATION</scope>
</reference>
<evidence type="ECO:0000256" key="3">
    <source>
        <dbReference type="SAM" id="Phobius"/>
    </source>
</evidence>
<dbReference type="OrthoDB" id="9906043at2759"/>
<protein>
    <submittedName>
        <fullName evidence="6">C-type lectin domain family 2 member D-like</fullName>
    </submittedName>
</protein>
<gene>
    <name evidence="6" type="primary">LOC115457565</name>
</gene>
<dbReference type="PROSITE" id="PS50041">
    <property type="entry name" value="C_TYPE_LECTIN_2"/>
    <property type="match status" value="1"/>
</dbReference>
<dbReference type="SUPFAM" id="SSF56436">
    <property type="entry name" value="C-type lectin-like"/>
    <property type="match status" value="1"/>
</dbReference>
<keyword evidence="5" id="KW-1185">Reference proteome</keyword>
<feature type="transmembrane region" description="Helical" evidence="3">
    <location>
        <begin position="40"/>
        <end position="63"/>
    </location>
</feature>
<dbReference type="FunCoup" id="A0A6P7WR88">
    <property type="interactions" value="541"/>
</dbReference>
<sequence>MGLGAAGCITPELLLQKDTEEGNHSLTSFSGESKGLCRRILVPMFVVFLLSFFIGLLICITIATATVACAGKRNEVSGNEVSHPDPCADGWMWYKGTCYFFSEDMENWDVAQSFCTSQNSSLAYIKTQQELDYLMKRKGDADYWIGLRRGGQGQSWKWTDGSEFNNTFTILQDSYCVCLDRVDIMSTGCNTNRKWICSMAAWSHFIGGAQKKHGRNTY</sequence>
<dbReference type="InterPro" id="IPR001304">
    <property type="entry name" value="C-type_lectin-like"/>
</dbReference>
<dbReference type="GeneID" id="115457565"/>
<dbReference type="Pfam" id="PF00059">
    <property type="entry name" value="Lectin_C"/>
    <property type="match status" value="1"/>
</dbReference>
<dbReference type="GO" id="GO:0005886">
    <property type="term" value="C:plasma membrane"/>
    <property type="evidence" value="ECO:0007669"/>
    <property type="project" value="UniProtKB-SubCell"/>
</dbReference>
<feature type="domain" description="C-type lectin" evidence="4">
    <location>
        <begin position="94"/>
        <end position="198"/>
    </location>
</feature>
<keyword evidence="3" id="KW-0472">Membrane</keyword>
<evidence type="ECO:0000313" key="6">
    <source>
        <dbReference type="RefSeq" id="XP_030042883.1"/>
    </source>
</evidence>
<evidence type="ECO:0000256" key="2">
    <source>
        <dbReference type="ARBA" id="ARBA00022734"/>
    </source>
</evidence>
<keyword evidence="2" id="KW-0430">Lectin</keyword>
<dbReference type="SMART" id="SM00034">
    <property type="entry name" value="CLECT"/>
    <property type="match status" value="1"/>
</dbReference>
<keyword evidence="3" id="KW-0812">Transmembrane</keyword>
<dbReference type="PANTHER" id="PTHR45710:SF8">
    <property type="entry name" value="RERATING FAMILY MEMBER 4"/>
    <property type="match status" value="1"/>
</dbReference>
<dbReference type="Gene3D" id="3.10.100.10">
    <property type="entry name" value="Mannose-Binding Protein A, subunit A"/>
    <property type="match status" value="1"/>
</dbReference>
<dbReference type="InterPro" id="IPR016187">
    <property type="entry name" value="CTDL_fold"/>
</dbReference>
<dbReference type="RefSeq" id="XP_030042883.1">
    <property type="nucleotide sequence ID" value="XM_030187023.1"/>
</dbReference>
<dbReference type="InParanoid" id="A0A6P7WR88"/>
<dbReference type="GO" id="GO:0030246">
    <property type="term" value="F:carbohydrate binding"/>
    <property type="evidence" value="ECO:0007669"/>
    <property type="project" value="UniProtKB-KW"/>
</dbReference>
<dbReference type="PANTHER" id="PTHR45710">
    <property type="entry name" value="C-TYPE LECTIN DOMAIN-CONTAINING PROTEIN 180"/>
    <property type="match status" value="1"/>
</dbReference>
<dbReference type="InterPro" id="IPR033992">
    <property type="entry name" value="NKR-like_CTLD"/>
</dbReference>
<dbReference type="Proteomes" id="UP000515156">
    <property type="component" value="Chromosome 14"/>
</dbReference>
<dbReference type="InterPro" id="IPR016186">
    <property type="entry name" value="C-type_lectin-like/link_sf"/>
</dbReference>
<name>A0A6P7WR88_9AMPH</name>
<keyword evidence="3" id="KW-1133">Transmembrane helix</keyword>
<dbReference type="InterPro" id="IPR050828">
    <property type="entry name" value="C-type_lectin/matrix_domain"/>
</dbReference>
<evidence type="ECO:0000256" key="1">
    <source>
        <dbReference type="ARBA" id="ARBA00004401"/>
    </source>
</evidence>
<comment type="subcellular location">
    <subcellularLocation>
        <location evidence="1">Cell membrane</location>
        <topology evidence="1">Single-pass type II membrane protein</topology>
    </subcellularLocation>
</comment>
<organism evidence="5 6">
    <name type="scientific">Microcaecilia unicolor</name>
    <dbReference type="NCBI Taxonomy" id="1415580"/>
    <lineage>
        <taxon>Eukaryota</taxon>
        <taxon>Metazoa</taxon>
        <taxon>Chordata</taxon>
        <taxon>Craniata</taxon>
        <taxon>Vertebrata</taxon>
        <taxon>Euteleostomi</taxon>
        <taxon>Amphibia</taxon>
        <taxon>Gymnophiona</taxon>
        <taxon>Siphonopidae</taxon>
        <taxon>Microcaecilia</taxon>
    </lineage>
</organism>
<proteinExistence type="predicted"/>
<dbReference type="AlphaFoldDB" id="A0A6P7WR88"/>
<dbReference type="CDD" id="cd03593">
    <property type="entry name" value="CLECT_NK_receptors_like"/>
    <property type="match status" value="1"/>
</dbReference>
<evidence type="ECO:0000313" key="5">
    <source>
        <dbReference type="Proteomes" id="UP000515156"/>
    </source>
</evidence>
<accession>A0A6P7WR88</accession>